<dbReference type="InterPro" id="IPR005025">
    <property type="entry name" value="FMN_Rdtase-like_dom"/>
</dbReference>
<comment type="caution">
    <text evidence="2">The sequence shown here is derived from an EMBL/GenBank/DDBJ whole genome shotgun (WGS) entry which is preliminary data.</text>
</comment>
<keyword evidence="3" id="KW-1185">Reference proteome</keyword>
<dbReference type="Proteomes" id="UP001348265">
    <property type="component" value="Unassembled WGS sequence"/>
</dbReference>
<evidence type="ECO:0000313" key="2">
    <source>
        <dbReference type="EMBL" id="MEF3118049.1"/>
    </source>
</evidence>
<sequence>MPYTPETTVSVAHHSRQGHTAVLAAAVADGALEAGAQAHLIAVDRIDEDGWRLLDASDAIVFGCPTYMGNVSSEFQAFAEATSRRWLDGAWQDKVAAGFTNSGCLSGDKLQVLQALTILAAQHGMHWVNLGLKPGFSASTDSMDAPNRLGIFLGAGAQSPADLGDEGLHKSDLETCRLLGVRVATVSAALAAGTRVPADGVRAGAA</sequence>
<dbReference type="RefSeq" id="WP_331789278.1">
    <property type="nucleotide sequence ID" value="NZ_JAVFKM010000024.1"/>
</dbReference>
<organism evidence="2 3">
    <name type="scientific">Streptomyces chrestomyceticus</name>
    <dbReference type="NCBI Taxonomy" id="68185"/>
    <lineage>
        <taxon>Bacteria</taxon>
        <taxon>Bacillati</taxon>
        <taxon>Actinomycetota</taxon>
        <taxon>Actinomycetes</taxon>
        <taxon>Kitasatosporales</taxon>
        <taxon>Streptomycetaceae</taxon>
        <taxon>Streptomyces</taxon>
    </lineage>
</organism>
<name>A0ABU7X2R2_9ACTN</name>
<dbReference type="InterPro" id="IPR029039">
    <property type="entry name" value="Flavoprotein-like_sf"/>
</dbReference>
<dbReference type="PROSITE" id="PS50902">
    <property type="entry name" value="FLAVODOXIN_LIKE"/>
    <property type="match status" value="1"/>
</dbReference>
<evidence type="ECO:0000313" key="3">
    <source>
        <dbReference type="Proteomes" id="UP001348265"/>
    </source>
</evidence>
<dbReference type="PANTHER" id="PTHR30546">
    <property type="entry name" value="FLAVODOXIN-RELATED PROTEIN WRBA-RELATED"/>
    <property type="match status" value="1"/>
</dbReference>
<dbReference type="Gene3D" id="3.40.50.360">
    <property type="match status" value="1"/>
</dbReference>
<evidence type="ECO:0000259" key="1">
    <source>
        <dbReference type="PROSITE" id="PS50902"/>
    </source>
</evidence>
<gene>
    <name evidence="2" type="ORF">RB636_33305</name>
</gene>
<reference evidence="2 3" key="1">
    <citation type="submission" date="2023-08" db="EMBL/GenBank/DDBJ databases">
        <authorList>
            <person name="Sharma P."/>
            <person name="Verma V."/>
            <person name="Mohan M.K."/>
            <person name="Dubey A.K."/>
        </authorList>
    </citation>
    <scope>NUCLEOTIDE SEQUENCE [LARGE SCALE GENOMIC DNA]</scope>
    <source>
        <strain evidence="2 3">ADP4</strain>
    </source>
</reference>
<protein>
    <submittedName>
        <fullName evidence="2">Flavodoxin family protein</fullName>
    </submittedName>
</protein>
<dbReference type="SUPFAM" id="SSF52218">
    <property type="entry name" value="Flavoproteins"/>
    <property type="match status" value="1"/>
</dbReference>
<feature type="domain" description="Flavodoxin-like" evidence="1">
    <location>
        <begin position="9"/>
        <end position="157"/>
    </location>
</feature>
<proteinExistence type="predicted"/>
<accession>A0ABU7X2R2</accession>
<dbReference type="Pfam" id="PF03358">
    <property type="entry name" value="FMN_red"/>
    <property type="match status" value="1"/>
</dbReference>
<dbReference type="EMBL" id="JAVFKM010000024">
    <property type="protein sequence ID" value="MEF3118049.1"/>
    <property type="molecule type" value="Genomic_DNA"/>
</dbReference>
<dbReference type="InterPro" id="IPR008254">
    <property type="entry name" value="Flavodoxin/NO_synth"/>
</dbReference>
<dbReference type="PANTHER" id="PTHR30546:SF23">
    <property type="entry name" value="FLAVOPROTEIN-LIKE PROTEIN YCP4-RELATED"/>
    <property type="match status" value="1"/>
</dbReference>